<organism evidence="1 2">
    <name type="scientific">Portunus trituberculatus</name>
    <name type="common">Swimming crab</name>
    <name type="synonym">Neptunus trituberculatus</name>
    <dbReference type="NCBI Taxonomy" id="210409"/>
    <lineage>
        <taxon>Eukaryota</taxon>
        <taxon>Metazoa</taxon>
        <taxon>Ecdysozoa</taxon>
        <taxon>Arthropoda</taxon>
        <taxon>Crustacea</taxon>
        <taxon>Multicrustacea</taxon>
        <taxon>Malacostraca</taxon>
        <taxon>Eumalacostraca</taxon>
        <taxon>Eucarida</taxon>
        <taxon>Decapoda</taxon>
        <taxon>Pleocyemata</taxon>
        <taxon>Brachyura</taxon>
        <taxon>Eubrachyura</taxon>
        <taxon>Portunoidea</taxon>
        <taxon>Portunidae</taxon>
        <taxon>Portuninae</taxon>
        <taxon>Portunus</taxon>
    </lineage>
</organism>
<accession>A0A5B7D2C5</accession>
<keyword evidence="2" id="KW-1185">Reference proteome</keyword>
<name>A0A5B7D2C5_PORTR</name>
<reference evidence="1 2" key="1">
    <citation type="submission" date="2019-05" db="EMBL/GenBank/DDBJ databases">
        <title>Another draft genome of Portunus trituberculatus and its Hox gene families provides insights of decapod evolution.</title>
        <authorList>
            <person name="Jeong J.-H."/>
            <person name="Song I."/>
            <person name="Kim S."/>
            <person name="Choi T."/>
            <person name="Kim D."/>
            <person name="Ryu S."/>
            <person name="Kim W."/>
        </authorList>
    </citation>
    <scope>NUCLEOTIDE SEQUENCE [LARGE SCALE GENOMIC DNA]</scope>
    <source>
        <tissue evidence="1">Muscle</tissue>
    </source>
</reference>
<evidence type="ECO:0000313" key="2">
    <source>
        <dbReference type="Proteomes" id="UP000324222"/>
    </source>
</evidence>
<dbReference type="EMBL" id="VSRR010000430">
    <property type="protein sequence ID" value="MPC15475.1"/>
    <property type="molecule type" value="Genomic_DNA"/>
</dbReference>
<dbReference type="AlphaFoldDB" id="A0A5B7D2C5"/>
<sequence>MQIMALGQFSAQALARLATMEALVLNRSSRVMPGLRGTPAGITTTSQPFRESCHRDFNDLGHTVVSQSSRQP</sequence>
<evidence type="ECO:0000313" key="1">
    <source>
        <dbReference type="EMBL" id="MPC15475.1"/>
    </source>
</evidence>
<proteinExistence type="predicted"/>
<gene>
    <name evidence="1" type="ORF">E2C01_008267</name>
</gene>
<comment type="caution">
    <text evidence="1">The sequence shown here is derived from an EMBL/GenBank/DDBJ whole genome shotgun (WGS) entry which is preliminary data.</text>
</comment>
<dbReference type="Proteomes" id="UP000324222">
    <property type="component" value="Unassembled WGS sequence"/>
</dbReference>
<protein>
    <submittedName>
        <fullName evidence="1">Uncharacterized protein</fullName>
    </submittedName>
</protein>